<feature type="signal peptide" evidence="1">
    <location>
        <begin position="1"/>
        <end position="21"/>
    </location>
</feature>
<dbReference type="Gene3D" id="2.30.260.10">
    <property type="entry name" value="putative xylanase like domain"/>
    <property type="match status" value="1"/>
</dbReference>
<feature type="chain" id="PRO_5036967453" evidence="1">
    <location>
        <begin position="22"/>
        <end position="288"/>
    </location>
</feature>
<organism evidence="2 3">
    <name type="scientific">Marseilla massiliensis</name>
    <dbReference type="NCBI Taxonomy" id="1841864"/>
    <lineage>
        <taxon>Bacteria</taxon>
        <taxon>Pseudomonadati</taxon>
        <taxon>Bacteroidota</taxon>
        <taxon>Bacteroidia</taxon>
        <taxon>Bacteroidales</taxon>
        <taxon>Prevotellaceae</taxon>
        <taxon>Marseilla</taxon>
    </lineage>
</organism>
<dbReference type="Pfam" id="PF07313">
    <property type="entry name" value="AmiA-like"/>
    <property type="match status" value="1"/>
</dbReference>
<proteinExistence type="predicted"/>
<gene>
    <name evidence="2" type="ORF">H6B30_02365</name>
</gene>
<evidence type="ECO:0000313" key="2">
    <source>
        <dbReference type="EMBL" id="MBM6660607.1"/>
    </source>
</evidence>
<protein>
    <submittedName>
        <fullName evidence="2">DUF1460 domain-containing protein</fullName>
    </submittedName>
</protein>
<dbReference type="InterPro" id="IPR010846">
    <property type="entry name" value="AmiA-like"/>
</dbReference>
<comment type="caution">
    <text evidence="2">The sequence shown here is derived from an EMBL/GenBank/DDBJ whole genome shotgun (WGS) entry which is preliminary data.</text>
</comment>
<dbReference type="RefSeq" id="WP_205107533.1">
    <property type="nucleotide sequence ID" value="NZ_JACJJL010000003.1"/>
</dbReference>
<dbReference type="AlphaFoldDB" id="A0A938WKW7"/>
<dbReference type="EMBL" id="JACJJL010000003">
    <property type="protein sequence ID" value="MBM6660607.1"/>
    <property type="molecule type" value="Genomic_DNA"/>
</dbReference>
<evidence type="ECO:0000313" key="3">
    <source>
        <dbReference type="Proteomes" id="UP000764045"/>
    </source>
</evidence>
<keyword evidence="3" id="KW-1185">Reference proteome</keyword>
<name>A0A938WKW7_9BACT</name>
<keyword evidence="1" id="KW-0732">Signal</keyword>
<accession>A0A938WKW7</accession>
<sequence>MNILRTLLILLLFASVEVCQAASKADFLPVDSVFIERVLAEAKDGKATGNMALFFARKFIGRPYVAHTLEKHDIERLVVNTRELDCTTLVENVTALTLCAGSKRYTFSDFLAVLEQLRYRRGKLDGYTSRLHYFSDWIADKTAMGVVADIQGPVPPFTAVKKLNIYYMSKNSRSYKALRLHPEFVADIRKQERALSGTTFRYIPKASVANAALLRGVINDGDIIAIVSNKGGLDIAHLGFAVWHADGLHLLNASMIHRKVVDEPMTLYRYLQKHPSHAGLRILRIITQ</sequence>
<dbReference type="Proteomes" id="UP000764045">
    <property type="component" value="Unassembled WGS sequence"/>
</dbReference>
<dbReference type="SUPFAM" id="SSF54001">
    <property type="entry name" value="Cysteine proteinases"/>
    <property type="match status" value="1"/>
</dbReference>
<reference evidence="2 3" key="1">
    <citation type="journal article" date="2021" name="Sci. Rep.">
        <title>The distribution of antibiotic resistance genes in chicken gut microbiota commensals.</title>
        <authorList>
            <person name="Juricova H."/>
            <person name="Matiasovicova J."/>
            <person name="Kubasova T."/>
            <person name="Cejkova D."/>
            <person name="Rychlik I."/>
        </authorList>
    </citation>
    <scope>NUCLEOTIDE SEQUENCE [LARGE SCALE GENOMIC DNA]</scope>
    <source>
        <strain evidence="2 3">An819</strain>
    </source>
</reference>
<dbReference type="Gene3D" id="1.10.3670.10">
    <property type="entry name" value="Putative xylanase like domain"/>
    <property type="match status" value="1"/>
</dbReference>
<evidence type="ECO:0000256" key="1">
    <source>
        <dbReference type="SAM" id="SignalP"/>
    </source>
</evidence>
<dbReference type="InterPro" id="IPR038765">
    <property type="entry name" value="Papain-like_cys_pep_sf"/>
</dbReference>